<name>A0A9D1UQB1_9CORY</name>
<reference evidence="3" key="2">
    <citation type="submission" date="2021-04" db="EMBL/GenBank/DDBJ databases">
        <authorList>
            <person name="Gilroy R."/>
        </authorList>
    </citation>
    <scope>NUCLEOTIDE SEQUENCE</scope>
    <source>
        <strain evidence="3">4376</strain>
    </source>
</reference>
<comment type="caution">
    <text evidence="3">The sequence shown here is derived from an EMBL/GenBank/DDBJ whole genome shotgun (WGS) entry which is preliminary data.</text>
</comment>
<evidence type="ECO:0000256" key="1">
    <source>
        <dbReference type="SAM" id="Phobius"/>
    </source>
</evidence>
<evidence type="ECO:0000313" key="4">
    <source>
        <dbReference type="Proteomes" id="UP000824189"/>
    </source>
</evidence>
<evidence type="ECO:0000259" key="2">
    <source>
        <dbReference type="Pfam" id="PF10756"/>
    </source>
</evidence>
<feature type="domain" description="Low molecular weight protein antigen 6 PH" evidence="2">
    <location>
        <begin position="44"/>
        <end position="114"/>
    </location>
</feature>
<protein>
    <submittedName>
        <fullName evidence="3">PH domain-containing protein</fullName>
    </submittedName>
</protein>
<dbReference type="Pfam" id="PF10756">
    <property type="entry name" value="bPH_6"/>
    <property type="match status" value="1"/>
</dbReference>
<dbReference type="InterPro" id="IPR019692">
    <property type="entry name" value="CFP-6_PH"/>
</dbReference>
<reference evidence="3" key="1">
    <citation type="journal article" date="2021" name="PeerJ">
        <title>Extensive microbial diversity within the chicken gut microbiome revealed by metagenomics and culture.</title>
        <authorList>
            <person name="Gilroy R."/>
            <person name="Ravi A."/>
            <person name="Getino M."/>
            <person name="Pursley I."/>
            <person name="Horton D.L."/>
            <person name="Alikhan N.F."/>
            <person name="Baker D."/>
            <person name="Gharbi K."/>
            <person name="Hall N."/>
            <person name="Watson M."/>
            <person name="Adriaenssens E.M."/>
            <person name="Foster-Nyarko E."/>
            <person name="Jarju S."/>
            <person name="Secka A."/>
            <person name="Antonio M."/>
            <person name="Oren A."/>
            <person name="Chaudhuri R.R."/>
            <person name="La Ragione R."/>
            <person name="Hildebrand F."/>
            <person name="Pallen M.J."/>
        </authorList>
    </citation>
    <scope>NUCLEOTIDE SEQUENCE</scope>
    <source>
        <strain evidence="3">4376</strain>
    </source>
</reference>
<feature type="transmembrane region" description="Helical" evidence="1">
    <location>
        <begin position="26"/>
        <end position="43"/>
    </location>
</feature>
<dbReference type="Proteomes" id="UP000824189">
    <property type="component" value="Unassembled WGS sequence"/>
</dbReference>
<evidence type="ECO:0000313" key="3">
    <source>
        <dbReference type="EMBL" id="HIW96147.1"/>
    </source>
</evidence>
<keyword evidence="1" id="KW-1133">Transmembrane helix</keyword>
<dbReference type="EMBL" id="DXFZ01000084">
    <property type="protein sequence ID" value="HIW96147.1"/>
    <property type="molecule type" value="Genomic_DNA"/>
</dbReference>
<dbReference type="AlphaFoldDB" id="A0A9D1UQB1"/>
<accession>A0A9D1UQB1</accession>
<sequence length="124" mass="14028">MAVHVFMAAVVVVGDTGVTVTRTDQLGFIGIGIVFSVVALSLLRPRVLVNSEGVEVRNIVNGQFYQWDLIHGLSFPEEAKWARLELPDFEFVPMMAMNIYDRHSIAQSVEAFRRLEDRYMPVDD</sequence>
<organism evidence="3 4">
    <name type="scientific">Candidatus Corynebacterium gallistercoris</name>
    <dbReference type="NCBI Taxonomy" id="2838530"/>
    <lineage>
        <taxon>Bacteria</taxon>
        <taxon>Bacillati</taxon>
        <taxon>Actinomycetota</taxon>
        <taxon>Actinomycetes</taxon>
        <taxon>Mycobacteriales</taxon>
        <taxon>Corynebacteriaceae</taxon>
        <taxon>Corynebacterium</taxon>
    </lineage>
</organism>
<proteinExistence type="predicted"/>
<gene>
    <name evidence="3" type="ORF">H9867_06670</name>
</gene>
<keyword evidence="1" id="KW-0812">Transmembrane</keyword>
<keyword evidence="1" id="KW-0472">Membrane</keyword>